<dbReference type="InterPro" id="IPR036388">
    <property type="entry name" value="WH-like_DNA-bd_sf"/>
</dbReference>
<dbReference type="OrthoDB" id="9813987at2"/>
<comment type="caution">
    <text evidence="5">The sequence shown here is derived from an EMBL/GenBank/DDBJ whole genome shotgun (WGS) entry which is preliminary data.</text>
</comment>
<evidence type="ECO:0000256" key="3">
    <source>
        <dbReference type="ARBA" id="ARBA00023125"/>
    </source>
</evidence>
<dbReference type="EMBL" id="VLNY01000010">
    <property type="protein sequence ID" value="KAA0021444.1"/>
    <property type="molecule type" value="Genomic_DNA"/>
</dbReference>
<dbReference type="Gene3D" id="1.10.10.10">
    <property type="entry name" value="Winged helix-like DNA-binding domain superfamily/Winged helix DNA-binding domain"/>
    <property type="match status" value="1"/>
</dbReference>
<organism evidence="5 6">
    <name type="scientific">Antrihabitans cavernicola</name>
    <dbReference type="NCBI Taxonomy" id="2495913"/>
    <lineage>
        <taxon>Bacteria</taxon>
        <taxon>Bacillati</taxon>
        <taxon>Actinomycetota</taxon>
        <taxon>Actinomycetes</taxon>
        <taxon>Mycobacteriales</taxon>
        <taxon>Nocardiaceae</taxon>
        <taxon>Antrihabitans</taxon>
    </lineage>
</organism>
<sequence>MKGLGGLEAEVMKRLWTITEPQSVHDLVERLSDRKKLAYTTVLTVVTHLHDKGWVTREKRQRAYFYFPSRSAEEAQSAAVRELLDSTVDSAAVLEQLARTMSDAECAAIRRGWDSRSALPIDAD</sequence>
<dbReference type="RefSeq" id="WP_149431948.1">
    <property type="nucleotide sequence ID" value="NZ_VLNY01000010.1"/>
</dbReference>
<comment type="similarity">
    <text evidence="1">Belongs to the BlaI transcriptional regulatory family.</text>
</comment>
<keyword evidence="4" id="KW-0804">Transcription</keyword>
<accession>A0A5A7S7H0</accession>
<keyword evidence="3" id="KW-0238">DNA-binding</keyword>
<dbReference type="PIRSF" id="PIRSF019455">
    <property type="entry name" value="CopR_AtkY"/>
    <property type="match status" value="1"/>
</dbReference>
<gene>
    <name evidence="5" type="ORF">FOY51_19620</name>
</gene>
<evidence type="ECO:0000256" key="4">
    <source>
        <dbReference type="ARBA" id="ARBA00023163"/>
    </source>
</evidence>
<dbReference type="GO" id="GO:0003677">
    <property type="term" value="F:DNA binding"/>
    <property type="evidence" value="ECO:0007669"/>
    <property type="project" value="UniProtKB-KW"/>
</dbReference>
<evidence type="ECO:0000313" key="5">
    <source>
        <dbReference type="EMBL" id="KAA0021444.1"/>
    </source>
</evidence>
<keyword evidence="2" id="KW-0805">Transcription regulation</keyword>
<proteinExistence type="inferred from homology"/>
<protein>
    <submittedName>
        <fullName evidence="5">BlaI/MecI/CopY family transcriptional regulator</fullName>
    </submittedName>
</protein>
<dbReference type="InterPro" id="IPR036390">
    <property type="entry name" value="WH_DNA-bd_sf"/>
</dbReference>
<name>A0A5A7S7H0_9NOCA</name>
<dbReference type="Pfam" id="PF03965">
    <property type="entry name" value="Penicillinase_R"/>
    <property type="match status" value="1"/>
</dbReference>
<keyword evidence="6" id="KW-1185">Reference proteome</keyword>
<reference evidence="5 6" key="1">
    <citation type="submission" date="2019-07" db="EMBL/GenBank/DDBJ databases">
        <title>Rhodococcus cavernicolus sp. nov., isolated from a cave.</title>
        <authorList>
            <person name="Lee S.D."/>
        </authorList>
    </citation>
    <scope>NUCLEOTIDE SEQUENCE [LARGE SCALE GENOMIC DNA]</scope>
    <source>
        <strain evidence="5 6">C1-24</strain>
    </source>
</reference>
<evidence type="ECO:0000256" key="1">
    <source>
        <dbReference type="ARBA" id="ARBA00011046"/>
    </source>
</evidence>
<dbReference type="SUPFAM" id="SSF46785">
    <property type="entry name" value="Winged helix' DNA-binding domain"/>
    <property type="match status" value="1"/>
</dbReference>
<evidence type="ECO:0000256" key="2">
    <source>
        <dbReference type="ARBA" id="ARBA00023015"/>
    </source>
</evidence>
<dbReference type="Proteomes" id="UP000322244">
    <property type="component" value="Unassembled WGS sequence"/>
</dbReference>
<dbReference type="GO" id="GO:0045892">
    <property type="term" value="P:negative regulation of DNA-templated transcription"/>
    <property type="evidence" value="ECO:0007669"/>
    <property type="project" value="InterPro"/>
</dbReference>
<evidence type="ECO:0000313" key="6">
    <source>
        <dbReference type="Proteomes" id="UP000322244"/>
    </source>
</evidence>
<dbReference type="AlphaFoldDB" id="A0A5A7S7H0"/>
<dbReference type="InterPro" id="IPR005650">
    <property type="entry name" value="BlaI_family"/>
</dbReference>